<protein>
    <submittedName>
        <fullName evidence="4">SWIM zinc finger family protein</fullName>
    </submittedName>
</protein>
<name>A0ABU7JXS7_9NOCA</name>
<comment type="caution">
    <text evidence="4">The sequence shown here is derived from an EMBL/GenBank/DDBJ whole genome shotgun (WGS) entry which is preliminary data.</text>
</comment>
<dbReference type="EMBL" id="JAUZMZ010000189">
    <property type="protein sequence ID" value="MEE2034821.1"/>
    <property type="molecule type" value="Genomic_DNA"/>
</dbReference>
<evidence type="ECO:0000256" key="1">
    <source>
        <dbReference type="PROSITE-ProRule" id="PRU00325"/>
    </source>
</evidence>
<evidence type="ECO:0000259" key="3">
    <source>
        <dbReference type="PROSITE" id="PS50966"/>
    </source>
</evidence>
<feature type="region of interest" description="Disordered" evidence="2">
    <location>
        <begin position="109"/>
        <end position="132"/>
    </location>
</feature>
<feature type="compositionally biased region" description="Low complexity" evidence="2">
    <location>
        <begin position="12"/>
        <end position="23"/>
    </location>
</feature>
<organism evidence="4 5">
    <name type="scientific">Rhodococcus chondri</name>
    <dbReference type="NCBI Taxonomy" id="3065941"/>
    <lineage>
        <taxon>Bacteria</taxon>
        <taxon>Bacillati</taxon>
        <taxon>Actinomycetota</taxon>
        <taxon>Actinomycetes</taxon>
        <taxon>Mycobacteriales</taxon>
        <taxon>Nocardiaceae</taxon>
        <taxon>Rhodococcus</taxon>
    </lineage>
</organism>
<evidence type="ECO:0000256" key="2">
    <source>
        <dbReference type="SAM" id="MobiDB-lite"/>
    </source>
</evidence>
<dbReference type="Proteomes" id="UP001331936">
    <property type="component" value="Unassembled WGS sequence"/>
</dbReference>
<accession>A0ABU7JXS7</accession>
<dbReference type="PROSITE" id="PS50966">
    <property type="entry name" value="ZF_SWIM"/>
    <property type="match status" value="1"/>
</dbReference>
<dbReference type="InterPro" id="IPR007527">
    <property type="entry name" value="Znf_SWIM"/>
</dbReference>
<keyword evidence="1" id="KW-0862">Zinc</keyword>
<evidence type="ECO:0000313" key="5">
    <source>
        <dbReference type="Proteomes" id="UP001331936"/>
    </source>
</evidence>
<feature type="domain" description="SWIM-type" evidence="3">
    <location>
        <begin position="52"/>
        <end position="85"/>
    </location>
</feature>
<keyword evidence="1" id="KW-0863">Zinc-finger</keyword>
<reference evidence="4 5" key="1">
    <citation type="submission" date="2023-08" db="EMBL/GenBank/DDBJ databases">
        <authorList>
            <person name="Girao M."/>
            <person name="Carvalho M.F."/>
        </authorList>
    </citation>
    <scope>NUCLEOTIDE SEQUENCE [LARGE SCALE GENOMIC DNA]</scope>
    <source>
        <strain evidence="4 5">CC-R104</strain>
    </source>
</reference>
<evidence type="ECO:0000313" key="4">
    <source>
        <dbReference type="EMBL" id="MEE2034821.1"/>
    </source>
</evidence>
<proteinExistence type="predicted"/>
<dbReference type="Pfam" id="PF04434">
    <property type="entry name" value="SWIM"/>
    <property type="match status" value="1"/>
</dbReference>
<gene>
    <name evidence="4" type="ORF">Q8814_22360</name>
</gene>
<keyword evidence="5" id="KW-1185">Reference proteome</keyword>
<feature type="region of interest" description="Disordered" evidence="2">
    <location>
        <begin position="1"/>
        <end position="31"/>
    </location>
</feature>
<keyword evidence="1" id="KW-0479">Metal-binding</keyword>
<dbReference type="RefSeq" id="WP_330154176.1">
    <property type="nucleotide sequence ID" value="NZ_JAUZMZ010000189.1"/>
</dbReference>
<sequence length="436" mass="46718">MTTPWSPAQITAAAPDSSSASAARELGPQWTETGRSAHALWGLCRGSGTNPYRTAVDLNGPAYRCSCPSRKFPCKHALSLLMLWSAETLPEATAPAFVTEWLDKRATAHAETADGAASPAAVPDPPNTPDSATALRRAQRVAAGLDELDRWLTDRVRNGLGAVDHGYSTYDAMAARMVDAQAPGVAGALRALPAVVATETDWPSKALTEYARLHLLIRAYRNIDALPEPLARTVQMHLGFSTRSDEVRRRPAVRDRWSVLAARITEESRMFTRKVWLRGRTTGKWAVLLDFAHGSARFPTDVPLPGTETAADLHFYPGSAPLRAQFGAQHGSPEPVGALPATGLDTALDDYADALAADPWIRSWPMLLAAVTPVCADGRWTLVDQAGRAVPLGGADDDRWRLLAVAGGRPATVCGDWDGRAFTAASLFAGDTELAL</sequence>